<dbReference type="InterPro" id="IPR036291">
    <property type="entry name" value="NAD(P)-bd_dom_sf"/>
</dbReference>
<evidence type="ECO:0000256" key="3">
    <source>
        <dbReference type="PIRSR" id="PIRSR000103-1"/>
    </source>
</evidence>
<dbReference type="InterPro" id="IPR015815">
    <property type="entry name" value="HIBADH-related"/>
</dbReference>
<dbReference type="PANTHER" id="PTHR43580">
    <property type="entry name" value="OXIDOREDUCTASE GLYR1-RELATED"/>
    <property type="match status" value="1"/>
</dbReference>
<dbReference type="Gene3D" id="1.10.1040.10">
    <property type="entry name" value="N-(1-d-carboxylethyl)-l-norvaline Dehydrogenase, domain 2"/>
    <property type="match status" value="1"/>
</dbReference>
<dbReference type="InterPro" id="IPR029154">
    <property type="entry name" value="HIBADH-like_NADP-bd"/>
</dbReference>
<dbReference type="Gene3D" id="3.40.50.720">
    <property type="entry name" value="NAD(P)-binding Rossmann-like Domain"/>
    <property type="match status" value="1"/>
</dbReference>
<dbReference type="RefSeq" id="WP_339089994.1">
    <property type="nucleotide sequence ID" value="NZ_LR743507.1"/>
</dbReference>
<proteinExistence type="predicted"/>
<accession>A0A679IT37</accession>
<dbReference type="GO" id="GO:0051287">
    <property type="term" value="F:NAD binding"/>
    <property type="evidence" value="ECO:0007669"/>
    <property type="project" value="InterPro"/>
</dbReference>
<feature type="domain" description="3-hydroxyisobutyrate dehydrogenase-like NAD-binding" evidence="5">
    <location>
        <begin position="163"/>
        <end position="276"/>
    </location>
</feature>
<evidence type="ECO:0000256" key="1">
    <source>
        <dbReference type="ARBA" id="ARBA00023002"/>
    </source>
</evidence>
<evidence type="ECO:0000313" key="6">
    <source>
        <dbReference type="EMBL" id="CAA2103578.1"/>
    </source>
</evidence>
<dbReference type="EMBL" id="LR743507">
    <property type="protein sequence ID" value="CAA2103578.1"/>
    <property type="molecule type" value="Genomic_DNA"/>
</dbReference>
<protein>
    <submittedName>
        <fullName evidence="6">3-hydroxyisobutyrate dehydrogenase</fullName>
        <ecNumber evidence="6">1.1.1.31</ecNumber>
    </submittedName>
</protein>
<dbReference type="PANTHER" id="PTHR43580:SF2">
    <property type="entry name" value="CYTOKINE-LIKE NUCLEAR FACTOR N-PAC"/>
    <property type="match status" value="1"/>
</dbReference>
<dbReference type="InterPro" id="IPR008927">
    <property type="entry name" value="6-PGluconate_DH-like_C_sf"/>
</dbReference>
<organism evidence="6">
    <name type="scientific">Variovorax paradoxus</name>
    <dbReference type="NCBI Taxonomy" id="34073"/>
    <lineage>
        <taxon>Bacteria</taxon>
        <taxon>Pseudomonadati</taxon>
        <taxon>Pseudomonadota</taxon>
        <taxon>Betaproteobacteria</taxon>
        <taxon>Burkholderiales</taxon>
        <taxon>Comamonadaceae</taxon>
        <taxon>Variovorax</taxon>
    </lineage>
</organism>
<gene>
    <name evidence="6" type="primary">mmsB_1</name>
    <name evidence="6" type="ORF">VVAX_02331</name>
</gene>
<dbReference type="PIRSF" id="PIRSF000103">
    <property type="entry name" value="HIBADH"/>
    <property type="match status" value="1"/>
</dbReference>
<dbReference type="Pfam" id="PF14833">
    <property type="entry name" value="NAD_binding_11"/>
    <property type="match status" value="1"/>
</dbReference>
<dbReference type="GO" id="GO:0050661">
    <property type="term" value="F:NADP binding"/>
    <property type="evidence" value="ECO:0007669"/>
    <property type="project" value="InterPro"/>
</dbReference>
<dbReference type="InterPro" id="IPR051265">
    <property type="entry name" value="HIBADH-related_NP60_sf"/>
</dbReference>
<dbReference type="SUPFAM" id="SSF51735">
    <property type="entry name" value="NAD(P)-binding Rossmann-fold domains"/>
    <property type="match status" value="1"/>
</dbReference>
<reference evidence="6" key="1">
    <citation type="submission" date="2019-12" db="EMBL/GenBank/DDBJ databases">
        <authorList>
            <person name="Cremers G."/>
        </authorList>
    </citation>
    <scope>NUCLEOTIDE SEQUENCE</scope>
    <source>
        <strain evidence="6">Vvax</strain>
    </source>
</reference>
<evidence type="ECO:0000259" key="5">
    <source>
        <dbReference type="Pfam" id="PF14833"/>
    </source>
</evidence>
<dbReference type="Pfam" id="PF03446">
    <property type="entry name" value="NAD_binding_2"/>
    <property type="match status" value="1"/>
</dbReference>
<keyword evidence="2" id="KW-0520">NAD</keyword>
<dbReference type="InterPro" id="IPR013328">
    <property type="entry name" value="6PGD_dom2"/>
</dbReference>
<evidence type="ECO:0000256" key="2">
    <source>
        <dbReference type="ARBA" id="ARBA00023027"/>
    </source>
</evidence>
<dbReference type="SUPFAM" id="SSF48179">
    <property type="entry name" value="6-phosphogluconate dehydrogenase C-terminal domain-like"/>
    <property type="match status" value="1"/>
</dbReference>
<feature type="domain" description="6-phosphogluconate dehydrogenase NADP-binding" evidence="4">
    <location>
        <begin position="4"/>
        <end position="154"/>
    </location>
</feature>
<dbReference type="EC" id="1.1.1.31" evidence="6"/>
<feature type="active site" evidence="3">
    <location>
        <position position="167"/>
    </location>
</feature>
<sequence>MDTAFIGIGSMGAAMVPNLVAAGHDVGVWNRNPEPARALQGVTVLGSPAEAFQRDVVLTMLADDAAVRSVVVDSGALRSARPGCVHVMMATISPALAAELVALHAEAGVAYVAAPVFGIPAVAAAAKLNIVAAGPAQALATVRPLFDAMGQRVWPLGDDPLRANVAKIAGNMMISLAIEAMSEAVALGESYGLAGADFLDIVTTTLFASPSYQRYGKRIATGAYEAGFKLTLGLKDVDLALDAAAARQVALPAARIVQQRMHAAIDRGMGGKDWSAFGQA</sequence>
<keyword evidence="1 6" id="KW-0560">Oxidoreductase</keyword>
<name>A0A679IT37_VARPD</name>
<dbReference type="GO" id="GO:0008442">
    <property type="term" value="F:3-hydroxyisobutyrate dehydrogenase activity"/>
    <property type="evidence" value="ECO:0007669"/>
    <property type="project" value="UniProtKB-EC"/>
</dbReference>
<dbReference type="InterPro" id="IPR006115">
    <property type="entry name" value="6PGDH_NADP-bd"/>
</dbReference>
<evidence type="ECO:0000259" key="4">
    <source>
        <dbReference type="Pfam" id="PF03446"/>
    </source>
</evidence>
<dbReference type="AlphaFoldDB" id="A0A679IT37"/>